<comment type="caution">
    <text evidence="1">The sequence shown here is derived from an EMBL/GenBank/DDBJ whole genome shotgun (WGS) entry which is preliminary data.</text>
</comment>
<protein>
    <submittedName>
        <fullName evidence="1">WD40-repeat-containing domain protein</fullName>
    </submittedName>
</protein>
<keyword evidence="2" id="KW-1185">Reference proteome</keyword>
<sequence length="376" mass="41372">MPARHLPLSYTRRCTLKDQDNGAITTLAFSPNGGHLAAGTVDGKLLVWSTSSRKLRFSVCGEAAVLSVAWTSVESSLLCGLEDGTVIAVNYSNILSTDAYKVHTRPVECLVVSANRVATGAHHQVSIWDYIEGEHWRLVSNLPSPPVIGSNRDTDAIVTALHWARTTYSPVTLLVSYRHHGIIFWDVVSEQIAHFFPVGTVVGSTSLSPDHRFLAVSNQSTGFDVYDLRSNSPVLTLSHDIGSQRSVPVCFVHNGHALLGGSSIGKICIWDVKSGDLLEDLSQNLKDSDAVLAFSAHYDLKRNKFFIAAAGEGAKHRVHIWETEKIYRKRDIFRLKDSASRMKLKQNAITVCMVFMMVAGLLAAYLLGKRDSRARE</sequence>
<dbReference type="EMBL" id="MU268423">
    <property type="protein sequence ID" value="KAH7904588.1"/>
    <property type="molecule type" value="Genomic_DNA"/>
</dbReference>
<reference evidence="1" key="1">
    <citation type="journal article" date="2021" name="New Phytol.">
        <title>Evolutionary innovations through gain and loss of genes in the ectomycorrhizal Boletales.</title>
        <authorList>
            <person name="Wu G."/>
            <person name="Miyauchi S."/>
            <person name="Morin E."/>
            <person name="Kuo A."/>
            <person name="Drula E."/>
            <person name="Varga T."/>
            <person name="Kohler A."/>
            <person name="Feng B."/>
            <person name="Cao Y."/>
            <person name="Lipzen A."/>
            <person name="Daum C."/>
            <person name="Hundley H."/>
            <person name="Pangilinan J."/>
            <person name="Johnson J."/>
            <person name="Barry K."/>
            <person name="LaButti K."/>
            <person name="Ng V."/>
            <person name="Ahrendt S."/>
            <person name="Min B."/>
            <person name="Choi I.G."/>
            <person name="Park H."/>
            <person name="Plett J.M."/>
            <person name="Magnuson J."/>
            <person name="Spatafora J.W."/>
            <person name="Nagy L.G."/>
            <person name="Henrissat B."/>
            <person name="Grigoriev I.V."/>
            <person name="Yang Z.L."/>
            <person name="Xu J."/>
            <person name="Martin F.M."/>
        </authorList>
    </citation>
    <scope>NUCLEOTIDE SEQUENCE</scope>
    <source>
        <strain evidence="1">ATCC 28755</strain>
    </source>
</reference>
<organism evidence="1 2">
    <name type="scientific">Hygrophoropsis aurantiaca</name>
    <dbReference type="NCBI Taxonomy" id="72124"/>
    <lineage>
        <taxon>Eukaryota</taxon>
        <taxon>Fungi</taxon>
        <taxon>Dikarya</taxon>
        <taxon>Basidiomycota</taxon>
        <taxon>Agaricomycotina</taxon>
        <taxon>Agaricomycetes</taxon>
        <taxon>Agaricomycetidae</taxon>
        <taxon>Boletales</taxon>
        <taxon>Coniophorineae</taxon>
        <taxon>Hygrophoropsidaceae</taxon>
        <taxon>Hygrophoropsis</taxon>
    </lineage>
</organism>
<accession>A0ACB7ZW67</accession>
<dbReference type="Proteomes" id="UP000790377">
    <property type="component" value="Unassembled WGS sequence"/>
</dbReference>
<evidence type="ECO:0000313" key="1">
    <source>
        <dbReference type="EMBL" id="KAH7904588.1"/>
    </source>
</evidence>
<name>A0ACB7ZW67_9AGAM</name>
<proteinExistence type="predicted"/>
<evidence type="ECO:0000313" key="2">
    <source>
        <dbReference type="Proteomes" id="UP000790377"/>
    </source>
</evidence>
<gene>
    <name evidence="1" type="ORF">BJ138DRAFT_1119272</name>
</gene>